<evidence type="ECO:0000256" key="1">
    <source>
        <dbReference type="SAM" id="Phobius"/>
    </source>
</evidence>
<accession>A0AAN8VTH2</accession>
<keyword evidence="1" id="KW-0472">Membrane</keyword>
<evidence type="ECO:0000313" key="2">
    <source>
        <dbReference type="EMBL" id="KAK6933132.1"/>
    </source>
</evidence>
<dbReference type="Proteomes" id="UP001370490">
    <property type="component" value="Unassembled WGS sequence"/>
</dbReference>
<dbReference type="InterPro" id="IPR006740">
    <property type="entry name" value="DUF604"/>
</dbReference>
<keyword evidence="3" id="KW-1185">Reference proteome</keyword>
<organism evidence="2 3">
    <name type="scientific">Dillenia turbinata</name>
    <dbReference type="NCBI Taxonomy" id="194707"/>
    <lineage>
        <taxon>Eukaryota</taxon>
        <taxon>Viridiplantae</taxon>
        <taxon>Streptophyta</taxon>
        <taxon>Embryophyta</taxon>
        <taxon>Tracheophyta</taxon>
        <taxon>Spermatophyta</taxon>
        <taxon>Magnoliopsida</taxon>
        <taxon>eudicotyledons</taxon>
        <taxon>Gunneridae</taxon>
        <taxon>Pentapetalae</taxon>
        <taxon>Dilleniales</taxon>
        <taxon>Dilleniaceae</taxon>
        <taxon>Dillenia</taxon>
    </lineage>
</organism>
<gene>
    <name evidence="2" type="ORF">RJ641_036026</name>
</gene>
<evidence type="ECO:0000313" key="3">
    <source>
        <dbReference type="Proteomes" id="UP001370490"/>
    </source>
</evidence>
<dbReference type="AlphaFoldDB" id="A0AAN8VTH2"/>
<dbReference type="FunFam" id="3.90.550.50:FF:000006">
    <property type="entry name" value="Fringe-related protein-like"/>
    <property type="match status" value="1"/>
</dbReference>
<proteinExistence type="predicted"/>
<reference evidence="2 3" key="1">
    <citation type="submission" date="2023-12" db="EMBL/GenBank/DDBJ databases">
        <title>A high-quality genome assembly for Dillenia turbinata (Dilleniales).</title>
        <authorList>
            <person name="Chanderbali A."/>
        </authorList>
    </citation>
    <scope>NUCLEOTIDE SEQUENCE [LARGE SCALE GENOMIC DNA]</scope>
    <source>
        <strain evidence="2">LSX21</strain>
        <tissue evidence="2">Leaf</tissue>
    </source>
</reference>
<name>A0AAN8VTH2_9MAGN</name>
<sequence>MSQIREPNHDPFRFSQQGSLFLWALLKGALIVLVIGSVSLILYSAFSSPYGFYGVPQCDTITISQGTDNQNDRTNITHLVFGIGGSVDTWKQRQHYVELWWKPGVTRGFAWLDKEPTETSATSAPVRVSGSTDSKPSVRIAQIVLESYKLGLRNVRWFVMGDDDTVFFTHNLVSVLARYDHNQMYYIGGGSESVEQDVMHSYDMAYGGGGFAISFGLAKELIKLLEGCLERYYNMYGSDEKISACVSEIGVPVTRESGFHQLDLKGDAYGLLAAHPLAPLVSLHHVDAMSPLFPNQNQSDSLRTLFEPYQLDPSRILQQSFCYDHKVSRSLSISWGYTAQIYPRLVPAKELTIPLRTFSTWRSGSDGPFTFNTRPIESDPCARPMIYFLDRAWQNGNGETVTSYRLHVTEPTNHCGRKGDDPASVQRVKAYASKMDPQTWNKASPLHIN</sequence>
<dbReference type="Gene3D" id="3.90.550.50">
    <property type="match status" value="1"/>
</dbReference>
<feature type="transmembrane region" description="Helical" evidence="1">
    <location>
        <begin position="20"/>
        <end position="46"/>
    </location>
</feature>
<dbReference type="PANTHER" id="PTHR10811">
    <property type="entry name" value="FRINGE-RELATED"/>
    <property type="match status" value="1"/>
</dbReference>
<protein>
    <submittedName>
        <fullName evidence="2">Uncharacterized protein</fullName>
    </submittedName>
</protein>
<dbReference type="Pfam" id="PF04646">
    <property type="entry name" value="DUF604"/>
    <property type="match status" value="1"/>
</dbReference>
<comment type="caution">
    <text evidence="2">The sequence shown here is derived from an EMBL/GenBank/DDBJ whole genome shotgun (WGS) entry which is preliminary data.</text>
</comment>
<keyword evidence="1" id="KW-1133">Transmembrane helix</keyword>
<dbReference type="EMBL" id="JBAMMX010000009">
    <property type="protein sequence ID" value="KAK6933132.1"/>
    <property type="molecule type" value="Genomic_DNA"/>
</dbReference>
<keyword evidence="1" id="KW-0812">Transmembrane</keyword>